<keyword evidence="1" id="KW-0812">Transmembrane</keyword>
<reference evidence="3" key="1">
    <citation type="submission" date="2018-02" db="EMBL/GenBank/DDBJ databases">
        <authorList>
            <person name="Seth-Smith MB H."/>
            <person name="Seth-Smith H."/>
        </authorList>
    </citation>
    <scope>NUCLEOTIDE SEQUENCE [LARGE SCALE GENOMIC DNA]</scope>
</reference>
<dbReference type="Pfam" id="PF10092">
    <property type="entry name" value="DUF2330"/>
    <property type="match status" value="1"/>
</dbReference>
<gene>
    <name evidence="2" type="ORF">MB901379_04690</name>
</gene>
<dbReference type="EMBL" id="LR130759">
    <property type="protein sequence ID" value="VDM91076.1"/>
    <property type="molecule type" value="Genomic_DNA"/>
</dbReference>
<evidence type="ECO:0000313" key="3">
    <source>
        <dbReference type="Proteomes" id="UP000269998"/>
    </source>
</evidence>
<dbReference type="Proteomes" id="UP000269998">
    <property type="component" value="Chromosome"/>
</dbReference>
<evidence type="ECO:0000313" key="2">
    <source>
        <dbReference type="EMBL" id="VDM91076.1"/>
    </source>
</evidence>
<sequence length="373" mass="39358" precursor="true">MAGVAAPRSIGGMAVLGVCRLGLVIVLMATAAMATLLAAPGRACACGAAIAPGGVQATMNREVALAHWDGSTENIVMQLTMDTTTDNIALVVPTPNPAIVAAGDQATFLELDTLTEPQIRHQRRWNVGIGFGGAKQREATHAGRDPVVVNQVHLGPLEATTLAGGDLTGLRQWLADNGYAIRPEVAAALDPYVRDGWAFVAMRLTSTTPIVGGLSPVRLTFRSSQLVYPMRLSVAAQDPQHVVIFTLSDHRQQRIDADQTTQNTEVQFAGDVGNLVHDPLLRELAANRGSYLTKTAVDVYQTSRISSDFAFGNAPTDDAYRQTIVVYDHVTIPVVALLLAGLLLAIPVAGAVILLIVRHRGPGAVIGGPPRPG</sequence>
<evidence type="ECO:0000256" key="1">
    <source>
        <dbReference type="SAM" id="Phobius"/>
    </source>
</evidence>
<feature type="transmembrane region" description="Helical" evidence="1">
    <location>
        <begin position="334"/>
        <end position="357"/>
    </location>
</feature>
<evidence type="ECO:0008006" key="4">
    <source>
        <dbReference type="Google" id="ProtNLM"/>
    </source>
</evidence>
<keyword evidence="1" id="KW-0472">Membrane</keyword>
<protein>
    <recommendedName>
        <fullName evidence="4">DUF2330 domain-containing protein</fullName>
    </recommendedName>
</protein>
<name>A0A447GKP7_9MYCO</name>
<organism evidence="2 3">
    <name type="scientific">Mycobacterium basiliense</name>
    <dbReference type="NCBI Taxonomy" id="2094119"/>
    <lineage>
        <taxon>Bacteria</taxon>
        <taxon>Bacillati</taxon>
        <taxon>Actinomycetota</taxon>
        <taxon>Actinomycetes</taxon>
        <taxon>Mycobacteriales</taxon>
        <taxon>Mycobacteriaceae</taxon>
        <taxon>Mycobacterium</taxon>
    </lineage>
</organism>
<keyword evidence="1" id="KW-1133">Transmembrane helix</keyword>
<dbReference type="InterPro" id="IPR019283">
    <property type="entry name" value="DUF2330"/>
</dbReference>
<keyword evidence="3" id="KW-1185">Reference proteome</keyword>
<dbReference type="AlphaFoldDB" id="A0A447GKP7"/>
<proteinExistence type="predicted"/>
<accession>A0A447GKP7</accession>
<dbReference type="KEGG" id="mbai:MB901379_04690"/>